<dbReference type="InterPro" id="IPR012337">
    <property type="entry name" value="RNaseH-like_sf"/>
</dbReference>
<dbReference type="HOGENOM" id="CLU_000680_33_0_1"/>
<dbReference type="InterPro" id="IPR044730">
    <property type="entry name" value="RNase_H-like_dom_plant"/>
</dbReference>
<dbReference type="STRING" id="39946.A2YY55"/>
<keyword evidence="4" id="KW-1185">Reference proteome</keyword>
<dbReference type="Pfam" id="PF13456">
    <property type="entry name" value="RVT_3"/>
    <property type="match status" value="1"/>
</dbReference>
<feature type="domain" description="Reverse transcriptase" evidence="1">
    <location>
        <begin position="57"/>
        <end position="218"/>
    </location>
</feature>
<proteinExistence type="predicted"/>
<dbReference type="InterPro" id="IPR052343">
    <property type="entry name" value="Retrotransposon-Effector_Assoc"/>
</dbReference>
<evidence type="ECO:0000259" key="2">
    <source>
        <dbReference type="Pfam" id="PF13456"/>
    </source>
</evidence>
<dbReference type="CDD" id="cd06222">
    <property type="entry name" value="RNase_H_like"/>
    <property type="match status" value="1"/>
</dbReference>
<dbReference type="GO" id="GO:0003676">
    <property type="term" value="F:nucleic acid binding"/>
    <property type="evidence" value="ECO:0007669"/>
    <property type="project" value="InterPro"/>
</dbReference>
<name>A2YY55_ORYSI</name>
<accession>A2YY55</accession>
<dbReference type="PANTHER" id="PTHR46890:SF48">
    <property type="entry name" value="RNA-DIRECTED DNA POLYMERASE"/>
    <property type="match status" value="1"/>
</dbReference>
<dbReference type="InterPro" id="IPR002156">
    <property type="entry name" value="RNaseH_domain"/>
</dbReference>
<dbReference type="OMA" id="EWINIVM"/>
<evidence type="ECO:0000259" key="1">
    <source>
        <dbReference type="Pfam" id="PF00078"/>
    </source>
</evidence>
<dbReference type="InterPro" id="IPR036397">
    <property type="entry name" value="RNaseH_sf"/>
</dbReference>
<organism evidence="3 4">
    <name type="scientific">Oryza sativa subsp. indica</name>
    <name type="common">Rice</name>
    <dbReference type="NCBI Taxonomy" id="39946"/>
    <lineage>
        <taxon>Eukaryota</taxon>
        <taxon>Viridiplantae</taxon>
        <taxon>Streptophyta</taxon>
        <taxon>Embryophyta</taxon>
        <taxon>Tracheophyta</taxon>
        <taxon>Spermatophyta</taxon>
        <taxon>Magnoliopsida</taxon>
        <taxon>Liliopsida</taxon>
        <taxon>Poales</taxon>
        <taxon>Poaceae</taxon>
        <taxon>BOP clade</taxon>
        <taxon>Oryzoideae</taxon>
        <taxon>Oryzeae</taxon>
        <taxon>Oryzinae</taxon>
        <taxon>Oryza</taxon>
        <taxon>Oryza sativa</taxon>
    </lineage>
</organism>
<dbReference type="InterPro" id="IPR043502">
    <property type="entry name" value="DNA/RNA_pol_sf"/>
</dbReference>
<dbReference type="AlphaFoldDB" id="A2YY55"/>
<dbReference type="SUPFAM" id="SSF53098">
    <property type="entry name" value="Ribonuclease H-like"/>
    <property type="match status" value="1"/>
</dbReference>
<evidence type="ECO:0000313" key="4">
    <source>
        <dbReference type="Proteomes" id="UP000007015"/>
    </source>
</evidence>
<dbReference type="InterPro" id="IPR000477">
    <property type="entry name" value="RT_dom"/>
</dbReference>
<evidence type="ECO:0000313" key="3">
    <source>
        <dbReference type="EMBL" id="EAZ08016.1"/>
    </source>
</evidence>
<dbReference type="SUPFAM" id="SSF56672">
    <property type="entry name" value="DNA/RNA polymerases"/>
    <property type="match status" value="1"/>
</dbReference>
<dbReference type="EMBL" id="CM000133">
    <property type="protein sequence ID" value="EAZ08016.1"/>
    <property type="molecule type" value="Genomic_DNA"/>
</dbReference>
<dbReference type="GO" id="GO:0004523">
    <property type="term" value="F:RNA-DNA hybrid ribonuclease activity"/>
    <property type="evidence" value="ECO:0007669"/>
    <property type="project" value="InterPro"/>
</dbReference>
<sequence length="632" mass="71362">MGDLKAPGSDGMPALFYKNFWGTVGLDVGKEVKSLLIGSEMSAHWNETVVVLIPKIPNPERLKDLRPISLCSIVYKIASKVVANRLKRILPEIISLNQSAFVPGRMITDNVLLAYELTHFLQNKRRGSDKFAALKLDMSKAYDRVEWEFLRRMMGKLGFCQEWINIVMGFVSTVSYRIKVNGDLTEQIIPQRGLRQGDPLSPYLFLLCAEAFSCLLNSAEDRGDIEGVRENENKVHWVSWELLCRRKEQGGIGYRDLHLFNLAMLARQGWRLIMEPMSLCAQVLRAKYFPTGDLMAVREKPGISYSWRSIVRGIQALKKGLIWRVGDGTNIDIWHDPWLPSGITRRPITPRGRTVVNKVTDLIDPTTGKWDKELIEGLFWEEDVKQILTIPIRAGVEDGKVTVKTTIFHLLWVWWSARNKANVGEEKLSQGEIEHHVQNTAAYLKNPVLHNKVQSGWSMRKGNTWKAPPPGILKINFDGAYREMSRDGAWGFVIRGENGRGVLAGSGRLPMVSDALMAEAEACLAALEAAIDHGISRVIIESDCLNLVSALKTDEFDRSSGGIVFRELRLILSMYFVVTDIRHVHRSCNACADALAHMCLDRDPEQPNVWSVPLPEFVNILVDRDSTDRHVI</sequence>
<dbReference type="CDD" id="cd01650">
    <property type="entry name" value="RT_nLTR_like"/>
    <property type="match status" value="1"/>
</dbReference>
<feature type="domain" description="RNase H type-1" evidence="2">
    <location>
        <begin position="476"/>
        <end position="599"/>
    </location>
</feature>
<protein>
    <recommendedName>
        <fullName evidence="5">Reverse transcriptase domain-containing protein</fullName>
    </recommendedName>
</protein>
<evidence type="ECO:0008006" key="5">
    <source>
        <dbReference type="Google" id="ProtNLM"/>
    </source>
</evidence>
<dbReference type="Proteomes" id="UP000007015">
    <property type="component" value="Chromosome 8"/>
</dbReference>
<dbReference type="PANTHER" id="PTHR46890">
    <property type="entry name" value="NON-LTR RETROLELEMENT REVERSE TRANSCRIPTASE-LIKE PROTEIN-RELATED"/>
    <property type="match status" value="1"/>
</dbReference>
<dbReference type="Pfam" id="PF00078">
    <property type="entry name" value="RVT_1"/>
    <property type="match status" value="1"/>
</dbReference>
<dbReference type="Gramene" id="BGIOSGA026483-TA">
    <property type="protein sequence ID" value="BGIOSGA026483-PA"/>
    <property type="gene ID" value="BGIOSGA026483"/>
</dbReference>
<dbReference type="Gene3D" id="3.30.420.10">
    <property type="entry name" value="Ribonuclease H-like superfamily/Ribonuclease H"/>
    <property type="match status" value="1"/>
</dbReference>
<reference evidence="3 4" key="1">
    <citation type="journal article" date="2005" name="PLoS Biol.">
        <title>The genomes of Oryza sativa: a history of duplications.</title>
        <authorList>
            <person name="Yu J."/>
            <person name="Wang J."/>
            <person name="Lin W."/>
            <person name="Li S."/>
            <person name="Li H."/>
            <person name="Zhou J."/>
            <person name="Ni P."/>
            <person name="Dong W."/>
            <person name="Hu S."/>
            <person name="Zeng C."/>
            <person name="Zhang J."/>
            <person name="Zhang Y."/>
            <person name="Li R."/>
            <person name="Xu Z."/>
            <person name="Li S."/>
            <person name="Li X."/>
            <person name="Zheng H."/>
            <person name="Cong L."/>
            <person name="Lin L."/>
            <person name="Yin J."/>
            <person name="Geng J."/>
            <person name="Li G."/>
            <person name="Shi J."/>
            <person name="Liu J."/>
            <person name="Lv H."/>
            <person name="Li J."/>
            <person name="Wang J."/>
            <person name="Deng Y."/>
            <person name="Ran L."/>
            <person name="Shi X."/>
            <person name="Wang X."/>
            <person name="Wu Q."/>
            <person name="Li C."/>
            <person name="Ren X."/>
            <person name="Wang J."/>
            <person name="Wang X."/>
            <person name="Li D."/>
            <person name="Liu D."/>
            <person name="Zhang X."/>
            <person name="Ji Z."/>
            <person name="Zhao W."/>
            <person name="Sun Y."/>
            <person name="Zhang Z."/>
            <person name="Bao J."/>
            <person name="Han Y."/>
            <person name="Dong L."/>
            <person name="Ji J."/>
            <person name="Chen P."/>
            <person name="Wu S."/>
            <person name="Liu J."/>
            <person name="Xiao Y."/>
            <person name="Bu D."/>
            <person name="Tan J."/>
            <person name="Yang L."/>
            <person name="Ye C."/>
            <person name="Zhang J."/>
            <person name="Xu J."/>
            <person name="Zhou Y."/>
            <person name="Yu Y."/>
            <person name="Zhang B."/>
            <person name="Zhuang S."/>
            <person name="Wei H."/>
            <person name="Liu B."/>
            <person name="Lei M."/>
            <person name="Yu H."/>
            <person name="Li Y."/>
            <person name="Xu H."/>
            <person name="Wei S."/>
            <person name="He X."/>
            <person name="Fang L."/>
            <person name="Zhang Z."/>
            <person name="Zhang Y."/>
            <person name="Huang X."/>
            <person name="Su Z."/>
            <person name="Tong W."/>
            <person name="Li J."/>
            <person name="Tong Z."/>
            <person name="Li S."/>
            <person name="Ye J."/>
            <person name="Wang L."/>
            <person name="Fang L."/>
            <person name="Lei T."/>
            <person name="Chen C."/>
            <person name="Chen H."/>
            <person name="Xu Z."/>
            <person name="Li H."/>
            <person name="Huang H."/>
            <person name="Zhang F."/>
            <person name="Xu H."/>
            <person name="Li N."/>
            <person name="Zhao C."/>
            <person name="Li S."/>
            <person name="Dong L."/>
            <person name="Huang Y."/>
            <person name="Li L."/>
            <person name="Xi Y."/>
            <person name="Qi Q."/>
            <person name="Li W."/>
            <person name="Zhang B."/>
            <person name="Hu W."/>
            <person name="Zhang Y."/>
            <person name="Tian X."/>
            <person name="Jiao Y."/>
            <person name="Liang X."/>
            <person name="Jin J."/>
            <person name="Gao L."/>
            <person name="Zheng W."/>
            <person name="Hao B."/>
            <person name="Liu S."/>
            <person name="Wang W."/>
            <person name="Yuan L."/>
            <person name="Cao M."/>
            <person name="McDermott J."/>
            <person name="Samudrala R."/>
            <person name="Wang J."/>
            <person name="Wong G.K."/>
            <person name="Yang H."/>
        </authorList>
    </citation>
    <scope>NUCLEOTIDE SEQUENCE [LARGE SCALE GENOMIC DNA]</scope>
    <source>
        <strain evidence="4">cv. 93-11</strain>
    </source>
</reference>
<gene>
    <name evidence="3" type="ORF">OsI_30282</name>
</gene>